<sequence length="196" mass="21792">MSDDTKDPDGFEPPPPASLLPYDAWLEEAHREVMLKALEHVSEHGLPGEHHFYMTFLTTSPGVVIPAALKERYPEEMTIVLQHQFQNLTVDRDARSFSVGLSFGGVPSTLHIPFAAITAFADPHIHLVLRFIPHREMGPPAEVHDFRPTSHEQRSDHSTKTDGQSTASTEGAEVVSLAAFRKKPAHQPDDTDDSDR</sequence>
<dbReference type="Proteomes" id="UP001165648">
    <property type="component" value="Unassembled WGS sequence"/>
</dbReference>
<evidence type="ECO:0000313" key="3">
    <source>
        <dbReference type="Proteomes" id="UP001165648"/>
    </source>
</evidence>
<dbReference type="GO" id="GO:0006508">
    <property type="term" value="P:proteolysis"/>
    <property type="evidence" value="ECO:0007669"/>
    <property type="project" value="UniProtKB-KW"/>
</dbReference>
<organism evidence="2 3">
    <name type="scientific">Bombella saccharophila</name>
    <dbReference type="NCBI Taxonomy" id="2967338"/>
    <lineage>
        <taxon>Bacteria</taxon>
        <taxon>Pseudomonadati</taxon>
        <taxon>Pseudomonadota</taxon>
        <taxon>Alphaproteobacteria</taxon>
        <taxon>Acetobacterales</taxon>
        <taxon>Acetobacteraceae</taxon>
        <taxon>Bombella</taxon>
    </lineage>
</organism>
<name>A0ABT3W8N0_9PROT</name>
<dbReference type="EMBL" id="JANIDW010000005">
    <property type="protein sequence ID" value="MCX5615271.1"/>
    <property type="molecule type" value="Genomic_DNA"/>
</dbReference>
<keyword evidence="3" id="KW-1185">Reference proteome</keyword>
<dbReference type="RefSeq" id="WP_099027433.1">
    <property type="nucleotide sequence ID" value="NZ_JANIDW010000005.1"/>
</dbReference>
<reference evidence="2 3" key="1">
    <citation type="submission" date="2022-07" db="EMBL/GenBank/DDBJ databases">
        <title>Bombella genomes.</title>
        <authorList>
            <person name="Harer L."/>
            <person name="Styblova S."/>
            <person name="Ehrmann M."/>
        </authorList>
    </citation>
    <scope>NUCLEOTIDE SEQUENCE [LARGE SCALE GENOMIC DNA]</scope>
    <source>
        <strain evidence="2 3">TMW 2.2558</strain>
    </source>
</reference>
<dbReference type="InterPro" id="IPR036760">
    <property type="entry name" value="SspB-like_sf"/>
</dbReference>
<protein>
    <submittedName>
        <fullName evidence="2">ClpXP protease specificity-enhancing factor SspB</fullName>
    </submittedName>
</protein>
<feature type="compositionally biased region" description="Basic and acidic residues" evidence="1">
    <location>
        <begin position="139"/>
        <end position="160"/>
    </location>
</feature>
<evidence type="ECO:0000256" key="1">
    <source>
        <dbReference type="SAM" id="MobiDB-lite"/>
    </source>
</evidence>
<feature type="region of interest" description="Disordered" evidence="1">
    <location>
        <begin position="139"/>
        <end position="196"/>
    </location>
</feature>
<accession>A0ABT3W8N0</accession>
<dbReference type="SUPFAM" id="SSF101738">
    <property type="entry name" value="SspB-like"/>
    <property type="match status" value="1"/>
</dbReference>
<evidence type="ECO:0000313" key="2">
    <source>
        <dbReference type="EMBL" id="MCX5615271.1"/>
    </source>
</evidence>
<dbReference type="GO" id="GO:0008233">
    <property type="term" value="F:peptidase activity"/>
    <property type="evidence" value="ECO:0007669"/>
    <property type="project" value="UniProtKB-KW"/>
</dbReference>
<comment type="caution">
    <text evidence="2">The sequence shown here is derived from an EMBL/GenBank/DDBJ whole genome shotgun (WGS) entry which is preliminary data.</text>
</comment>
<dbReference type="Pfam" id="PF04386">
    <property type="entry name" value="SspB"/>
    <property type="match status" value="1"/>
</dbReference>
<keyword evidence="2" id="KW-0378">Hydrolase</keyword>
<keyword evidence="2" id="KW-0645">Protease</keyword>
<dbReference type="Gene3D" id="2.30.30.220">
    <property type="entry name" value="SspB-like"/>
    <property type="match status" value="1"/>
</dbReference>
<dbReference type="InterPro" id="IPR007481">
    <property type="entry name" value="SspB"/>
</dbReference>
<gene>
    <name evidence="2" type="ORF">NQF64_08470</name>
</gene>
<proteinExistence type="predicted"/>